<keyword evidence="2" id="KW-0812">Transmembrane</keyword>
<reference evidence="3" key="1">
    <citation type="journal article" date="2015" name="J. Virol.">
        <title>VP24 Is a Chitin-Binding Protein Involved in White Spot Syndrome Virus Infection.</title>
        <authorList>
            <person name="Li Z."/>
            <person name="Li F."/>
            <person name="Han Y."/>
            <person name="Xu L."/>
            <person name="Yang F."/>
        </authorList>
    </citation>
    <scope>NUCLEOTIDE SEQUENCE [LARGE SCALE GENOMIC DNA]</scope>
    <source>
        <strain evidence="3">CN04</strain>
    </source>
</reference>
<dbReference type="EMBL" id="KY827813">
    <property type="protein sequence ID" value="ASA40378.1"/>
    <property type="molecule type" value="Genomic_DNA"/>
</dbReference>
<organism evidence="3">
    <name type="scientific">White spot syndrome virus</name>
    <dbReference type="NCBI Taxonomy" id="342409"/>
    <lineage>
        <taxon>Viruses</taxon>
        <taxon>Viruses incertae sedis</taxon>
        <taxon>Naldaviricetes</taxon>
        <taxon>Nimaviridae</taxon>
        <taxon>Whispovirus</taxon>
    </lineage>
</organism>
<name>A0A1Z2R9D2_9VIRU</name>
<feature type="compositionally biased region" description="Low complexity" evidence="1">
    <location>
        <begin position="71"/>
        <end position="80"/>
    </location>
</feature>
<feature type="transmembrane region" description="Helical" evidence="2">
    <location>
        <begin position="20"/>
        <end position="40"/>
    </location>
</feature>
<evidence type="ECO:0000313" key="3">
    <source>
        <dbReference type="EMBL" id="ASA40378.1"/>
    </source>
</evidence>
<accession>A0A1Z2R9D2</accession>
<protein>
    <submittedName>
        <fullName evidence="3">Wsv073</fullName>
    </submittedName>
</protein>
<evidence type="ECO:0000256" key="2">
    <source>
        <dbReference type="SAM" id="Phobius"/>
    </source>
</evidence>
<evidence type="ECO:0000256" key="1">
    <source>
        <dbReference type="SAM" id="MobiDB-lite"/>
    </source>
</evidence>
<sequence length="422" mass="47217">MDSNTSILPPSKRPGLSLLQVLGIIITVALIASVSSFIFYRVGKRKYYPSSSSSSELSDVDNGVEGGGGTTTTPTQPSPDGGDGYVDLSPQKKAELRTRVANVIFQEVSKDQGVAFRRAMNDSTDKIMEETEARINNFSEPFREATVEREVFKDDTDKNFILSTLDLTEEQFKDIVMAEVKNQLENFDYEDMTRLIFDNIPETDYLWTTHFDPKKYDTYSEKVLGFSDINSIERISSTFYKGKKYEVTTGNVAVLVDFESETIKEKAGNSLIRNVEFIVVDEQTYKSFFPAFNQVFFSFKVNKEKREVTVSINNGCVGIVANITPLTTPVGAASGHYIYGTSTAKEKTYLFVIDKYDTTEFVCGLSNKSTPLMALNILFMSDTVFPSFDEAERPLTDAKAVEILGKRLGVGRYTNANIRNTQ</sequence>
<feature type="region of interest" description="Disordered" evidence="1">
    <location>
        <begin position="48"/>
        <end position="88"/>
    </location>
</feature>
<reference evidence="3" key="2">
    <citation type="submission" date="2017-03" db="EMBL/GenBank/DDBJ databases">
        <title>A VP24-truncated isolate of white spot syndrome virus is inefficient in per os infection.</title>
        <authorList>
            <person name="Han Y."/>
            <person name="Li F."/>
            <person name="Xu L."/>
            <person name="Huang W."/>
            <person name="Yang F."/>
        </authorList>
    </citation>
    <scope>NUCLEOTIDE SEQUENCE</scope>
    <source>
        <strain evidence="3">CN04</strain>
    </source>
</reference>
<keyword evidence="2" id="KW-1133">Transmembrane helix</keyword>
<keyword evidence="2" id="KW-0472">Membrane</keyword>
<dbReference type="Proteomes" id="UP000278929">
    <property type="component" value="Genome"/>
</dbReference>
<proteinExistence type="predicted"/>